<accession>A0A2P2Q5D1</accession>
<sequence length="31" mass="3567">MFPCHMNNQMVLQFPICSSCSKGFIMQNSSR</sequence>
<reference evidence="1" key="1">
    <citation type="submission" date="2018-02" db="EMBL/GenBank/DDBJ databases">
        <title>Rhizophora mucronata_Transcriptome.</title>
        <authorList>
            <person name="Meera S.P."/>
            <person name="Sreeshan A."/>
            <person name="Augustine A."/>
        </authorList>
    </citation>
    <scope>NUCLEOTIDE SEQUENCE</scope>
    <source>
        <tissue evidence="1">Leaf</tissue>
    </source>
</reference>
<organism evidence="1">
    <name type="scientific">Rhizophora mucronata</name>
    <name type="common">Asiatic mangrove</name>
    <dbReference type="NCBI Taxonomy" id="61149"/>
    <lineage>
        <taxon>Eukaryota</taxon>
        <taxon>Viridiplantae</taxon>
        <taxon>Streptophyta</taxon>
        <taxon>Embryophyta</taxon>
        <taxon>Tracheophyta</taxon>
        <taxon>Spermatophyta</taxon>
        <taxon>Magnoliopsida</taxon>
        <taxon>eudicotyledons</taxon>
        <taxon>Gunneridae</taxon>
        <taxon>Pentapetalae</taxon>
        <taxon>rosids</taxon>
        <taxon>fabids</taxon>
        <taxon>Malpighiales</taxon>
        <taxon>Rhizophoraceae</taxon>
        <taxon>Rhizophora</taxon>
    </lineage>
</organism>
<protein>
    <submittedName>
        <fullName evidence="1">Uncharacterized protein</fullName>
    </submittedName>
</protein>
<evidence type="ECO:0000313" key="1">
    <source>
        <dbReference type="EMBL" id="MBX62160.1"/>
    </source>
</evidence>
<name>A0A2P2Q5D1_RHIMU</name>
<dbReference type="AlphaFoldDB" id="A0A2P2Q5D1"/>
<dbReference type="EMBL" id="GGEC01081676">
    <property type="protein sequence ID" value="MBX62160.1"/>
    <property type="molecule type" value="Transcribed_RNA"/>
</dbReference>
<proteinExistence type="predicted"/>